<dbReference type="GO" id="GO:0007018">
    <property type="term" value="P:microtubule-based movement"/>
    <property type="evidence" value="ECO:0007669"/>
    <property type="project" value="InterPro"/>
</dbReference>
<dbReference type="GO" id="GO:0008017">
    <property type="term" value="F:microtubule binding"/>
    <property type="evidence" value="ECO:0007669"/>
    <property type="project" value="InterPro"/>
</dbReference>
<dbReference type="PROSITE" id="PS50067">
    <property type="entry name" value="KINESIN_MOTOR_2"/>
    <property type="match status" value="1"/>
</dbReference>
<dbReference type="InterPro" id="IPR032384">
    <property type="entry name" value="Kif23_Arf-bd"/>
</dbReference>
<keyword evidence="4" id="KW-0206">Cytoskeleton</keyword>
<evidence type="ECO:0000256" key="3">
    <source>
        <dbReference type="ARBA" id="ARBA00022840"/>
    </source>
</evidence>
<dbReference type="SUPFAM" id="SSF52540">
    <property type="entry name" value="P-loop containing nucleoside triphosphate hydrolases"/>
    <property type="match status" value="1"/>
</dbReference>
<dbReference type="InterPro" id="IPR019821">
    <property type="entry name" value="Kinesin_motor_CS"/>
</dbReference>
<dbReference type="PANTHER" id="PTHR24115:SF600">
    <property type="entry name" value="KINESIN-LIKE PROTEIN KIF23"/>
    <property type="match status" value="1"/>
</dbReference>
<dbReference type="InterPro" id="IPR038105">
    <property type="entry name" value="Kif23_Arf-bd_sf"/>
</dbReference>
<dbReference type="GO" id="GO:0005874">
    <property type="term" value="C:microtubule"/>
    <property type="evidence" value="ECO:0007669"/>
    <property type="project" value="UniProtKB-KW"/>
</dbReference>
<dbReference type="GO" id="GO:0016887">
    <property type="term" value="F:ATP hydrolysis activity"/>
    <property type="evidence" value="ECO:0007669"/>
    <property type="project" value="TreeGrafter"/>
</dbReference>
<dbReference type="GO" id="GO:0005634">
    <property type="term" value="C:nucleus"/>
    <property type="evidence" value="ECO:0007669"/>
    <property type="project" value="TreeGrafter"/>
</dbReference>
<reference evidence="9" key="1">
    <citation type="submission" date="2023-10" db="EMBL/GenBank/DDBJ databases">
        <title>Genome assembly of Pristionchus species.</title>
        <authorList>
            <person name="Yoshida K."/>
            <person name="Sommer R.J."/>
        </authorList>
    </citation>
    <scope>NUCLEOTIDE SEQUENCE</scope>
    <source>
        <strain evidence="9">RS5133</strain>
    </source>
</reference>
<gene>
    <name evidence="9" type="ORF">PFISCL1PPCAC_15511</name>
</gene>
<dbReference type="PRINTS" id="PR00380">
    <property type="entry name" value="KINESINHEAVY"/>
</dbReference>
<dbReference type="Gene3D" id="2.60.40.4330">
    <property type="entry name" value="Kinesin-like protein Kif23, Arf6-interacting domain"/>
    <property type="match status" value="1"/>
</dbReference>
<dbReference type="GO" id="GO:0051256">
    <property type="term" value="P:mitotic spindle midzone assembly"/>
    <property type="evidence" value="ECO:0007669"/>
    <property type="project" value="TreeGrafter"/>
</dbReference>
<keyword evidence="4" id="KW-0963">Cytoplasm</keyword>
<dbReference type="EMBL" id="BTSY01000004">
    <property type="protein sequence ID" value="GMT24214.1"/>
    <property type="molecule type" value="Genomic_DNA"/>
</dbReference>
<comment type="similarity">
    <text evidence="5 6">Belongs to the TRAFAC class myosin-kinesin ATPase superfamily. Kinesin family.</text>
</comment>
<dbReference type="GO" id="GO:0003777">
    <property type="term" value="F:microtubule motor activity"/>
    <property type="evidence" value="ECO:0007669"/>
    <property type="project" value="InterPro"/>
</dbReference>
<sequence length="770" mass="87873">LVCGPYIYSNIFRYSKQLKMSSSRKRAHTPGERGKAKHKRADRDTLEVVCRLTPYNGTNPCLLLIDENVVQCIPPVGIVQRNGQPYPDKVYEFGRVFDETDTQRNMFERCSVDLIEQLIKGKNSLLFTYGVTGSGKTYTMMGNNSRNQCGILPRTLDTIFNSIQNVADKCVFYPTGKNTFEIRSKEEAAEERRRSRHSDLTIDENRFTETKVVQGYRDDYACAVFISYVEIYNNYCYDLLDNGPVEQNLPSLDMHMDANRMVFVGKVREVEVENVEEAMQLLLQGDNRRRVSDTLLNKESSRSHSVFTVKLAMAPCEQYEIHPIDDSSRIVVGQFSLVDLAGSERAKRTLNTGERLNEAAKINQSLMTLRQCFDKLRKNQRSALQESVPYRDTKLTYLFKNFFEGSGKVRMIICANPRPDDYEENQNVLGFAEESQSVMTIKGIDRLENSSISRPPVPRKFFATWNDEIDRIQSSLSLTESQHTFGWEQFLSNGEDVQKLRELARIREDLMNADNINEMVSHLEDGLRSRLCLSDYEGTVIGELKMREETLNDERSADAALIKKLKRENASLRSRLLVYEEDSEYGIHMEKEIRRVKEEEHNRVRIHRGRVERTLEIANGGTPSVAALRTKFNIRAEETEGSNGGVERRAGKRGGRTLDKNGYYNPKFNRRSQSAPRVLDHQPNYRIPAGNILRPKMPPNSKCTKNLKVDELKTSSTYVLTHQEVDNDGNISTSIIKGDCIPTSGGGTAVCFNDIEKLTHNSPTKSTTRL</sequence>
<evidence type="ECO:0000256" key="1">
    <source>
        <dbReference type="ARBA" id="ARBA00004245"/>
    </source>
</evidence>
<keyword evidence="2 5" id="KW-0547">Nucleotide-binding</keyword>
<evidence type="ECO:0000313" key="10">
    <source>
        <dbReference type="Proteomes" id="UP001432322"/>
    </source>
</evidence>
<evidence type="ECO:0000256" key="2">
    <source>
        <dbReference type="ARBA" id="ARBA00022741"/>
    </source>
</evidence>
<dbReference type="InterPro" id="IPR027417">
    <property type="entry name" value="P-loop_NTPase"/>
</dbReference>
<dbReference type="PANTHER" id="PTHR24115">
    <property type="entry name" value="KINESIN-RELATED"/>
    <property type="match status" value="1"/>
</dbReference>
<keyword evidence="6" id="KW-0493">Microtubule</keyword>
<dbReference type="GO" id="GO:0005524">
    <property type="term" value="F:ATP binding"/>
    <property type="evidence" value="ECO:0007669"/>
    <property type="project" value="UniProtKB-UniRule"/>
</dbReference>
<evidence type="ECO:0000256" key="5">
    <source>
        <dbReference type="PROSITE-ProRule" id="PRU00283"/>
    </source>
</evidence>
<dbReference type="Pfam" id="PF00225">
    <property type="entry name" value="Kinesin"/>
    <property type="match status" value="1"/>
</dbReference>
<comment type="subcellular location">
    <subcellularLocation>
        <location evidence="1">Cytoplasm</location>
        <location evidence="1">Cytoskeleton</location>
    </subcellularLocation>
</comment>
<evidence type="ECO:0000259" key="8">
    <source>
        <dbReference type="PROSITE" id="PS50067"/>
    </source>
</evidence>
<dbReference type="PROSITE" id="PS00411">
    <property type="entry name" value="KINESIN_MOTOR_1"/>
    <property type="match status" value="1"/>
</dbReference>
<evidence type="ECO:0000313" key="9">
    <source>
        <dbReference type="EMBL" id="GMT24214.1"/>
    </source>
</evidence>
<dbReference type="InterPro" id="IPR027640">
    <property type="entry name" value="Kinesin-like_fam"/>
</dbReference>
<dbReference type="Gene3D" id="3.40.850.10">
    <property type="entry name" value="Kinesin motor domain"/>
    <property type="match status" value="1"/>
</dbReference>
<dbReference type="Proteomes" id="UP001432322">
    <property type="component" value="Unassembled WGS sequence"/>
</dbReference>
<feature type="non-terminal residue" evidence="9">
    <location>
        <position position="1"/>
    </location>
</feature>
<keyword evidence="3 5" id="KW-0067">ATP-binding</keyword>
<evidence type="ECO:0000256" key="6">
    <source>
        <dbReference type="RuleBase" id="RU000394"/>
    </source>
</evidence>
<dbReference type="InterPro" id="IPR036961">
    <property type="entry name" value="Kinesin_motor_dom_sf"/>
</dbReference>
<dbReference type="GO" id="GO:0005871">
    <property type="term" value="C:kinesin complex"/>
    <property type="evidence" value="ECO:0007669"/>
    <property type="project" value="TreeGrafter"/>
</dbReference>
<dbReference type="AlphaFoldDB" id="A0AAV5VX83"/>
<dbReference type="SMART" id="SM00129">
    <property type="entry name" value="KISc"/>
    <property type="match status" value="1"/>
</dbReference>
<evidence type="ECO:0000256" key="4">
    <source>
        <dbReference type="ARBA" id="ARBA00023212"/>
    </source>
</evidence>
<proteinExistence type="inferred from homology"/>
<organism evidence="9 10">
    <name type="scientific">Pristionchus fissidentatus</name>
    <dbReference type="NCBI Taxonomy" id="1538716"/>
    <lineage>
        <taxon>Eukaryota</taxon>
        <taxon>Metazoa</taxon>
        <taxon>Ecdysozoa</taxon>
        <taxon>Nematoda</taxon>
        <taxon>Chromadorea</taxon>
        <taxon>Rhabditida</taxon>
        <taxon>Rhabditina</taxon>
        <taxon>Diplogasteromorpha</taxon>
        <taxon>Diplogasteroidea</taxon>
        <taxon>Neodiplogasteridae</taxon>
        <taxon>Pristionchus</taxon>
    </lineage>
</organism>
<protein>
    <recommendedName>
        <fullName evidence="6">Kinesin-like protein</fullName>
    </recommendedName>
</protein>
<comment type="caution">
    <text evidence="9">The sequence shown here is derived from an EMBL/GenBank/DDBJ whole genome shotgun (WGS) entry which is preliminary data.</text>
</comment>
<keyword evidence="10" id="KW-1185">Reference proteome</keyword>
<feature type="region of interest" description="Disordered" evidence="7">
    <location>
        <begin position="639"/>
        <end position="702"/>
    </location>
</feature>
<dbReference type="Pfam" id="PF16540">
    <property type="entry name" value="MKLP1_Arf_bdg"/>
    <property type="match status" value="1"/>
</dbReference>
<feature type="binding site" evidence="5">
    <location>
        <begin position="130"/>
        <end position="137"/>
    </location>
    <ligand>
        <name>ATP</name>
        <dbReference type="ChEBI" id="CHEBI:30616"/>
    </ligand>
</feature>
<keyword evidence="5 6" id="KW-0505">Motor protein</keyword>
<dbReference type="InterPro" id="IPR001752">
    <property type="entry name" value="Kinesin_motor_dom"/>
</dbReference>
<evidence type="ECO:0000256" key="7">
    <source>
        <dbReference type="SAM" id="MobiDB-lite"/>
    </source>
</evidence>
<feature type="domain" description="Kinesin motor" evidence="8">
    <location>
        <begin position="45"/>
        <end position="438"/>
    </location>
</feature>
<name>A0AAV5VX83_9BILA</name>
<accession>A0AAV5VX83</accession>